<evidence type="ECO:0000256" key="2">
    <source>
        <dbReference type="ARBA" id="ARBA00023012"/>
    </source>
</evidence>
<dbReference type="PANTHER" id="PTHR35807:SF1">
    <property type="entry name" value="TRANSCRIPTIONAL REGULATOR REDD"/>
    <property type="match status" value="1"/>
</dbReference>
<gene>
    <name evidence="8" type="ORF">DN051_02680</name>
</gene>
<dbReference type="SMART" id="SM00862">
    <property type="entry name" value="Trans_reg_C"/>
    <property type="match status" value="1"/>
</dbReference>
<dbReference type="InterPro" id="IPR016032">
    <property type="entry name" value="Sig_transdc_resp-reg_C-effctor"/>
</dbReference>
<feature type="DNA-binding region" description="OmpR/PhoB-type" evidence="6">
    <location>
        <begin position="6"/>
        <end position="110"/>
    </location>
</feature>
<dbReference type="EMBL" id="CP030073">
    <property type="protein sequence ID" value="AWW35696.1"/>
    <property type="molecule type" value="Genomic_DNA"/>
</dbReference>
<evidence type="ECO:0000256" key="6">
    <source>
        <dbReference type="PROSITE-ProRule" id="PRU01091"/>
    </source>
</evidence>
<sequence>MCSTPHNDHLRGTVWFRVLGPLQVIADEHVIALGGIKQRATLGYLLLHPNRTIPTSKLLEALWSVEEAPMTARKILQNAIWGLRRALLPTGAATAPVALRTQPPGYCLDVPLDRIDLHLFHRWVKDGRSRLEAGEPDTAVQLLSDALDLWRGPALLDITEAGLMWPELSSLESTRLDVLEDFFEAHLACGRHQTVLGELESVVEAEPLRERACGQLMRALYRCGRQSDALGVFSRLRTLLVEDLGLEPSRELQQLQQAILNHDPDLALVQGGALSGPRGVASLAAAEPPAPAGLTAAATEPQPHVPENIREGRFPKPPQFSVQGSGPGPKTSAAAPLRAVLSAPVLDTAPKVLTALAAPASEPLTFSTETGPSTATVRQATARALPTAVPAAGSTVSSAVRRQASIIAVRAEPDPVPGDCAELDAWTDHMSHLVQREVENQGGVVISSLCDFTVALFVAEPDDTGCSVRAVQAAEALRGVLAVPFETPDGAPAAVQVRLRVSVASGEVLVSQSLSGSAPPKVFGARVMSESGALLDLASSSHAHVCDRTRQETREHFSYEEIPGTPTRWKLLGEIEPPREEGTDQDDSHHRELDLLQGAMTHSSRWSQPHLITVLGTADARRGRMLDELQLFATEVLDRAQVLTWSCEEAGESGSFDLHRTIISGYCGVLESDPPWAVRQKISTVVDRLDAAKSCSNWLVARCTSLFESVNRPSEWLGAQEWMDVWRYFLEAAAQDGPLVLIIDNLHRADKAARELVGLLARLPDMIPLTVIVGADPELVRHPDWSNDRGLATIVMLDKPTEEELACSTA</sequence>
<dbReference type="Proteomes" id="UP000249616">
    <property type="component" value="Chromosome"/>
</dbReference>
<accession>A0A2Z4IT29</accession>
<dbReference type="GO" id="GO:0003677">
    <property type="term" value="F:DNA binding"/>
    <property type="evidence" value="ECO:0007669"/>
    <property type="project" value="UniProtKB-UniRule"/>
</dbReference>
<dbReference type="InterPro" id="IPR036388">
    <property type="entry name" value="WH-like_DNA-bd_sf"/>
</dbReference>
<dbReference type="InterPro" id="IPR001867">
    <property type="entry name" value="OmpR/PhoB-type_DNA-bd"/>
</dbReference>
<proteinExistence type="inferred from homology"/>
<feature type="domain" description="OmpR/PhoB-type" evidence="7">
    <location>
        <begin position="6"/>
        <end position="110"/>
    </location>
</feature>
<dbReference type="SMART" id="SM01043">
    <property type="entry name" value="BTAD"/>
    <property type="match status" value="1"/>
</dbReference>
<dbReference type="SUPFAM" id="SSF46894">
    <property type="entry name" value="C-terminal effector domain of the bipartite response regulators"/>
    <property type="match status" value="1"/>
</dbReference>
<dbReference type="GO" id="GO:0006355">
    <property type="term" value="P:regulation of DNA-templated transcription"/>
    <property type="evidence" value="ECO:0007669"/>
    <property type="project" value="InterPro"/>
</dbReference>
<dbReference type="GO" id="GO:0000160">
    <property type="term" value="P:phosphorelay signal transduction system"/>
    <property type="evidence" value="ECO:0007669"/>
    <property type="project" value="UniProtKB-KW"/>
</dbReference>
<protein>
    <recommendedName>
        <fullName evidence="7">OmpR/PhoB-type domain-containing protein</fullName>
    </recommendedName>
</protein>
<dbReference type="AlphaFoldDB" id="A0A2Z4IT29"/>
<dbReference type="FunFam" id="1.25.40.10:FF:000222">
    <property type="entry name" value="SARP family transcriptional regulator"/>
    <property type="match status" value="1"/>
</dbReference>
<keyword evidence="3" id="KW-0805">Transcription regulation</keyword>
<comment type="similarity">
    <text evidence="1">Belongs to the AfsR/DnrI/RedD regulatory family.</text>
</comment>
<dbReference type="InterPro" id="IPR005158">
    <property type="entry name" value="BTAD"/>
</dbReference>
<keyword evidence="9" id="KW-1185">Reference proteome</keyword>
<keyword evidence="2" id="KW-0902">Two-component regulatory system</keyword>
<dbReference type="InterPro" id="IPR051677">
    <property type="entry name" value="AfsR-DnrI-RedD_regulator"/>
</dbReference>
<dbReference type="SUPFAM" id="SSF48452">
    <property type="entry name" value="TPR-like"/>
    <property type="match status" value="1"/>
</dbReference>
<evidence type="ECO:0000313" key="8">
    <source>
        <dbReference type="EMBL" id="AWW35696.1"/>
    </source>
</evidence>
<keyword evidence="5" id="KW-0804">Transcription</keyword>
<evidence type="ECO:0000256" key="5">
    <source>
        <dbReference type="ARBA" id="ARBA00023163"/>
    </source>
</evidence>
<dbReference type="CDD" id="cd15831">
    <property type="entry name" value="BTAD"/>
    <property type="match status" value="1"/>
</dbReference>
<evidence type="ECO:0000256" key="1">
    <source>
        <dbReference type="ARBA" id="ARBA00005820"/>
    </source>
</evidence>
<organism evidence="8 9">
    <name type="scientific">Streptomyces cadmiisoli</name>
    <dbReference type="NCBI Taxonomy" id="2184053"/>
    <lineage>
        <taxon>Bacteria</taxon>
        <taxon>Bacillati</taxon>
        <taxon>Actinomycetota</taxon>
        <taxon>Actinomycetes</taxon>
        <taxon>Kitasatosporales</taxon>
        <taxon>Streptomycetaceae</taxon>
        <taxon>Streptomyces</taxon>
        <taxon>Streptomyces aurantiacus group</taxon>
    </lineage>
</organism>
<evidence type="ECO:0000313" key="9">
    <source>
        <dbReference type="Proteomes" id="UP000249616"/>
    </source>
</evidence>
<reference evidence="8 9" key="1">
    <citation type="journal article" date="2019" name="Int. J. Syst. Evol. Microbiol.">
        <title>Streptomyces cadmiisoli sp. nov., a novel actinomycete isolated from cadmium-contaminated soil.</title>
        <authorList>
            <person name="Li K."/>
            <person name="Tang X."/>
            <person name="Zhao J."/>
            <person name="Guo Y."/>
            <person name="Tang Y."/>
            <person name="Gao J."/>
        </authorList>
    </citation>
    <scope>NUCLEOTIDE SEQUENCE [LARGE SCALE GENOMIC DNA]</scope>
    <source>
        <strain evidence="8 9">ZFG47</strain>
    </source>
</reference>
<name>A0A2Z4IT29_9ACTN</name>
<dbReference type="Gene3D" id="1.10.10.10">
    <property type="entry name" value="Winged helix-like DNA-binding domain superfamily/Winged helix DNA-binding domain"/>
    <property type="match status" value="1"/>
</dbReference>
<dbReference type="Gene3D" id="1.25.40.10">
    <property type="entry name" value="Tetratricopeptide repeat domain"/>
    <property type="match status" value="1"/>
</dbReference>
<evidence type="ECO:0000259" key="7">
    <source>
        <dbReference type="PROSITE" id="PS51755"/>
    </source>
</evidence>
<dbReference type="PROSITE" id="PS51755">
    <property type="entry name" value="OMPR_PHOB"/>
    <property type="match status" value="1"/>
</dbReference>
<dbReference type="InterPro" id="IPR029787">
    <property type="entry name" value="Nucleotide_cyclase"/>
</dbReference>
<dbReference type="InterPro" id="IPR011990">
    <property type="entry name" value="TPR-like_helical_dom_sf"/>
</dbReference>
<dbReference type="PANTHER" id="PTHR35807">
    <property type="entry name" value="TRANSCRIPTIONAL REGULATOR REDD-RELATED"/>
    <property type="match status" value="1"/>
</dbReference>
<keyword evidence="4 6" id="KW-0238">DNA-binding</keyword>
<evidence type="ECO:0000256" key="3">
    <source>
        <dbReference type="ARBA" id="ARBA00023015"/>
    </source>
</evidence>
<dbReference type="Gene3D" id="3.30.70.1230">
    <property type="entry name" value="Nucleotide cyclase"/>
    <property type="match status" value="1"/>
</dbReference>
<dbReference type="Pfam" id="PF03704">
    <property type="entry name" value="BTAD"/>
    <property type="match status" value="1"/>
</dbReference>
<dbReference type="KEGG" id="scad:DN051_02680"/>
<evidence type="ECO:0000256" key="4">
    <source>
        <dbReference type="ARBA" id="ARBA00023125"/>
    </source>
</evidence>